<dbReference type="GO" id="GO:0005524">
    <property type="term" value="F:ATP binding"/>
    <property type="evidence" value="ECO:0007669"/>
    <property type="project" value="UniProtKB-KW"/>
</dbReference>
<dbReference type="OrthoDB" id="354826at2759"/>
<dbReference type="InterPro" id="IPR008271">
    <property type="entry name" value="Ser/Thr_kinase_AS"/>
</dbReference>
<dbReference type="Proteomes" id="UP001165082">
    <property type="component" value="Unassembled WGS sequence"/>
</dbReference>
<evidence type="ECO:0000313" key="7">
    <source>
        <dbReference type="EMBL" id="GMI11997.1"/>
    </source>
</evidence>
<dbReference type="PANTHER" id="PTHR24353:SF147">
    <property type="entry name" value="CGMP-DEPENDENT SERINE_THREONIN PROTEIN KINASE-RELATED"/>
    <property type="match status" value="1"/>
</dbReference>
<keyword evidence="5" id="KW-0067">ATP-binding</keyword>
<dbReference type="PROSITE" id="PS00108">
    <property type="entry name" value="PROTEIN_KINASE_ST"/>
    <property type="match status" value="1"/>
</dbReference>
<protein>
    <recommendedName>
        <fullName evidence="6">Protein kinase domain-containing protein</fullName>
    </recommendedName>
</protein>
<dbReference type="EMBL" id="BRXZ01000455">
    <property type="protein sequence ID" value="GMI11997.1"/>
    <property type="molecule type" value="Genomic_DNA"/>
</dbReference>
<dbReference type="PANTHER" id="PTHR24353">
    <property type="entry name" value="CYCLIC NUCLEOTIDE-DEPENDENT PROTEIN KINASE"/>
    <property type="match status" value="1"/>
</dbReference>
<dbReference type="Gene3D" id="3.30.200.20">
    <property type="entry name" value="Phosphorylase Kinase, domain 1"/>
    <property type="match status" value="1"/>
</dbReference>
<keyword evidence="1" id="KW-0723">Serine/threonine-protein kinase</keyword>
<evidence type="ECO:0000256" key="1">
    <source>
        <dbReference type="ARBA" id="ARBA00022527"/>
    </source>
</evidence>
<comment type="caution">
    <text evidence="7">The sequence shown here is derived from an EMBL/GenBank/DDBJ whole genome shotgun (WGS) entry which is preliminary data.</text>
</comment>
<evidence type="ECO:0000256" key="5">
    <source>
        <dbReference type="ARBA" id="ARBA00022840"/>
    </source>
</evidence>
<keyword evidence="4" id="KW-0418">Kinase</keyword>
<reference evidence="7" key="1">
    <citation type="submission" date="2022-07" db="EMBL/GenBank/DDBJ databases">
        <title>Genome analysis of Parmales, a sister group of diatoms, reveals the evolutionary specialization of diatoms from phago-mixotrophs to photoautotrophs.</title>
        <authorList>
            <person name="Ban H."/>
            <person name="Sato S."/>
            <person name="Yoshikawa S."/>
            <person name="Kazumasa Y."/>
            <person name="Nakamura Y."/>
            <person name="Ichinomiya M."/>
            <person name="Saitoh K."/>
            <person name="Sato N."/>
            <person name="Blanc-Mathieu R."/>
            <person name="Endo H."/>
            <person name="Kuwata A."/>
            <person name="Ogata H."/>
        </authorList>
    </citation>
    <scope>NUCLEOTIDE SEQUENCE</scope>
</reference>
<keyword evidence="8" id="KW-1185">Reference proteome</keyword>
<dbReference type="Pfam" id="PF00069">
    <property type="entry name" value="Pkinase"/>
    <property type="match status" value="1"/>
</dbReference>
<evidence type="ECO:0000256" key="3">
    <source>
        <dbReference type="ARBA" id="ARBA00022741"/>
    </source>
</evidence>
<feature type="domain" description="Protein kinase" evidence="6">
    <location>
        <begin position="1"/>
        <end position="229"/>
    </location>
</feature>
<accession>A0A9W7FH05</accession>
<dbReference type="PROSITE" id="PS50011">
    <property type="entry name" value="PROTEIN_KINASE_DOM"/>
    <property type="match status" value="1"/>
</dbReference>
<dbReference type="GO" id="GO:0004674">
    <property type="term" value="F:protein serine/threonine kinase activity"/>
    <property type="evidence" value="ECO:0007669"/>
    <property type="project" value="UniProtKB-KW"/>
</dbReference>
<dbReference type="SMART" id="SM00220">
    <property type="entry name" value="S_TKc"/>
    <property type="match status" value="1"/>
</dbReference>
<organism evidence="7 8">
    <name type="scientific">Triparma retinervis</name>
    <dbReference type="NCBI Taxonomy" id="2557542"/>
    <lineage>
        <taxon>Eukaryota</taxon>
        <taxon>Sar</taxon>
        <taxon>Stramenopiles</taxon>
        <taxon>Ochrophyta</taxon>
        <taxon>Bolidophyceae</taxon>
        <taxon>Parmales</taxon>
        <taxon>Triparmaceae</taxon>
        <taxon>Triparma</taxon>
    </lineage>
</organism>
<dbReference type="SUPFAM" id="SSF56112">
    <property type="entry name" value="Protein kinase-like (PK-like)"/>
    <property type="match status" value="1"/>
</dbReference>
<keyword evidence="2" id="KW-0808">Transferase</keyword>
<name>A0A9W7FH05_9STRA</name>
<sequence>MYAMKALEKDVVVKKNMFDEVHRELDFLKTLNCPHICNGHWAFQDNNHLFVVLDLSMGGDMRVHIDRHRKMGRHFDMDEIRYFAASLVLALRYCHENLVLHRDIKPDNVLVDAKGHLRLTDFGISARLNSADTKCTDSSGTLAYMAPEIRLPGHSHIYPSEGYSMGIYFHELVALHLPKEIGEPEYIQNLNGDTKQCNKELKALILSLMEPLESDRPKDMKEVMEHDFFKGYNFEGFLDLEPPFKPEEGSVNIQENAMAADMMDALETAPAKEPDKVKPEDQVKFKGYEWNNDLRISRNKSSFLRSPSRIRTSISGRRISITNSENIKSQLAALERTHSKG</sequence>
<dbReference type="InterPro" id="IPR011009">
    <property type="entry name" value="Kinase-like_dom_sf"/>
</dbReference>
<dbReference type="AlphaFoldDB" id="A0A9W7FH05"/>
<keyword evidence="3" id="KW-0547">Nucleotide-binding</keyword>
<proteinExistence type="predicted"/>
<evidence type="ECO:0000259" key="6">
    <source>
        <dbReference type="PROSITE" id="PS50011"/>
    </source>
</evidence>
<evidence type="ECO:0000256" key="2">
    <source>
        <dbReference type="ARBA" id="ARBA00022679"/>
    </source>
</evidence>
<dbReference type="InterPro" id="IPR000719">
    <property type="entry name" value="Prot_kinase_dom"/>
</dbReference>
<dbReference type="Gene3D" id="1.10.510.10">
    <property type="entry name" value="Transferase(Phosphotransferase) domain 1"/>
    <property type="match status" value="1"/>
</dbReference>
<gene>
    <name evidence="7" type="ORF">TrRE_jg12640</name>
</gene>
<evidence type="ECO:0000313" key="8">
    <source>
        <dbReference type="Proteomes" id="UP001165082"/>
    </source>
</evidence>
<evidence type="ECO:0000256" key="4">
    <source>
        <dbReference type="ARBA" id="ARBA00022777"/>
    </source>
</evidence>